<evidence type="ECO:0000313" key="3">
    <source>
        <dbReference type="Proteomes" id="UP001235064"/>
    </source>
</evidence>
<feature type="transmembrane region" description="Helical" evidence="1">
    <location>
        <begin position="53"/>
        <end position="75"/>
    </location>
</feature>
<protein>
    <submittedName>
        <fullName evidence="2">Uncharacterized protein</fullName>
    </submittedName>
</protein>
<evidence type="ECO:0000313" key="2">
    <source>
        <dbReference type="EMBL" id="MDL9980734.1"/>
    </source>
</evidence>
<keyword evidence="1" id="KW-1133">Transmembrane helix</keyword>
<dbReference type="EMBL" id="JASXSZ010000005">
    <property type="protein sequence ID" value="MDL9980734.1"/>
    <property type="molecule type" value="Genomic_DNA"/>
</dbReference>
<gene>
    <name evidence="2" type="ORF">QSV35_15450</name>
</gene>
<keyword evidence="1" id="KW-0812">Transmembrane</keyword>
<dbReference type="RefSeq" id="WP_286289695.1">
    <property type="nucleotide sequence ID" value="NZ_JASXSZ010000005.1"/>
</dbReference>
<dbReference type="Proteomes" id="UP001235064">
    <property type="component" value="Unassembled WGS sequence"/>
</dbReference>
<comment type="caution">
    <text evidence="2">The sequence shown here is derived from an EMBL/GenBank/DDBJ whole genome shotgun (WGS) entry which is preliminary data.</text>
</comment>
<feature type="transmembrane region" description="Helical" evidence="1">
    <location>
        <begin position="183"/>
        <end position="205"/>
    </location>
</feature>
<feature type="transmembrane region" description="Helical" evidence="1">
    <location>
        <begin position="148"/>
        <end position="171"/>
    </location>
</feature>
<feature type="transmembrane region" description="Helical" evidence="1">
    <location>
        <begin position="25"/>
        <end position="47"/>
    </location>
</feature>
<reference evidence="2 3" key="1">
    <citation type="submission" date="2023-06" db="EMBL/GenBank/DDBJ databases">
        <title>Microbacterium sp. nov., isolated from a waste landfill.</title>
        <authorList>
            <person name="Wen W."/>
        </authorList>
    </citation>
    <scope>NUCLEOTIDE SEQUENCE [LARGE SCALE GENOMIC DNA]</scope>
    <source>
        <strain evidence="2 3">ASV49</strain>
    </source>
</reference>
<proteinExistence type="predicted"/>
<keyword evidence="3" id="KW-1185">Reference proteome</keyword>
<accession>A0ABT7N1Z4</accession>
<sequence>MSSQSDLTDLIGPDASAAWRQSQRFARIAVTLFLVELVLFPATVAVSEALRNWVVFDFGVLVATVLLAGFLTYLVKALRWSKQATLAAGRYLAPQRAGDDSPVPPALLRGGSESITTFLANLEKIRLGQKPPPASSIAEFRDRTPARVWNTTVVGLVIITIGIILSIASAVEVVTAPSLTALTVPAAVGCYLIGAPLALSLGRYYRRVSRDPTK</sequence>
<organism evidence="2 3">
    <name type="scientific">Microbacterium candidum</name>
    <dbReference type="NCBI Taxonomy" id="3041922"/>
    <lineage>
        <taxon>Bacteria</taxon>
        <taxon>Bacillati</taxon>
        <taxon>Actinomycetota</taxon>
        <taxon>Actinomycetes</taxon>
        <taxon>Micrococcales</taxon>
        <taxon>Microbacteriaceae</taxon>
        <taxon>Microbacterium</taxon>
    </lineage>
</organism>
<name>A0ABT7N1Z4_9MICO</name>
<evidence type="ECO:0000256" key="1">
    <source>
        <dbReference type="SAM" id="Phobius"/>
    </source>
</evidence>
<keyword evidence="1" id="KW-0472">Membrane</keyword>